<feature type="domain" description="Acyl-CoA dehydrogenase/oxidase C-terminal" evidence="5">
    <location>
        <begin position="219"/>
        <end position="338"/>
    </location>
</feature>
<feature type="domain" description="Acyl-CoA dehydrogenase/oxidase N-terminal" evidence="6">
    <location>
        <begin position="20"/>
        <end position="111"/>
    </location>
</feature>
<dbReference type="RefSeq" id="WP_091873588.1">
    <property type="nucleotide sequence ID" value="NZ_FNAO01000011.1"/>
</dbReference>
<dbReference type="Gene3D" id="1.10.540.10">
    <property type="entry name" value="Acyl-CoA dehydrogenase/oxidase, N-terminal domain"/>
    <property type="match status" value="1"/>
</dbReference>
<dbReference type="EMBL" id="FNAO01000011">
    <property type="protein sequence ID" value="SDF08447.1"/>
    <property type="molecule type" value="Genomic_DNA"/>
</dbReference>
<dbReference type="PANTHER" id="PTHR43884:SF12">
    <property type="entry name" value="ISOVALERYL-COA DEHYDROGENASE, MITOCHONDRIAL-RELATED"/>
    <property type="match status" value="1"/>
</dbReference>
<dbReference type="InterPro" id="IPR046373">
    <property type="entry name" value="Acyl-CoA_Oxase/DH_mid-dom_sf"/>
</dbReference>
<evidence type="ECO:0000256" key="1">
    <source>
        <dbReference type="ARBA" id="ARBA00001974"/>
    </source>
</evidence>
<evidence type="ECO:0000256" key="4">
    <source>
        <dbReference type="ARBA" id="ARBA00022827"/>
    </source>
</evidence>
<name>A0A1G7I6T0_9FLAO</name>
<dbReference type="SUPFAM" id="SSF56645">
    <property type="entry name" value="Acyl-CoA dehydrogenase NM domain-like"/>
    <property type="match status" value="1"/>
</dbReference>
<evidence type="ECO:0000256" key="3">
    <source>
        <dbReference type="ARBA" id="ARBA00022630"/>
    </source>
</evidence>
<proteinExistence type="inferred from homology"/>
<evidence type="ECO:0000259" key="6">
    <source>
        <dbReference type="Pfam" id="PF02771"/>
    </source>
</evidence>
<dbReference type="InterPro" id="IPR036250">
    <property type="entry name" value="AcylCo_DH-like_C"/>
</dbReference>
<dbReference type="STRING" id="641691.SAMN05421636_11137"/>
<dbReference type="InterPro" id="IPR037069">
    <property type="entry name" value="AcylCoA_DH/ox_N_sf"/>
</dbReference>
<comment type="similarity">
    <text evidence="2">Belongs to the acyl-CoA dehydrogenase family.</text>
</comment>
<reference evidence="7 8" key="1">
    <citation type="submission" date="2016-10" db="EMBL/GenBank/DDBJ databases">
        <authorList>
            <person name="de Groot N.N."/>
        </authorList>
    </citation>
    <scope>NUCLEOTIDE SEQUENCE [LARGE SCALE GENOMIC DNA]</scope>
    <source>
        <strain evidence="7 8">DSM 23421</strain>
    </source>
</reference>
<accession>A0A1G7I6T0</accession>
<evidence type="ECO:0000313" key="8">
    <source>
        <dbReference type="Proteomes" id="UP000199109"/>
    </source>
</evidence>
<dbReference type="Gene3D" id="2.40.110.10">
    <property type="entry name" value="Butyryl-CoA Dehydrogenase, subunit A, domain 2"/>
    <property type="match status" value="1"/>
</dbReference>
<keyword evidence="3" id="KW-0285">Flavoprotein</keyword>
<comment type="cofactor">
    <cofactor evidence="1">
        <name>FAD</name>
        <dbReference type="ChEBI" id="CHEBI:57692"/>
    </cofactor>
</comment>
<dbReference type="PANTHER" id="PTHR43884">
    <property type="entry name" value="ACYL-COA DEHYDROGENASE"/>
    <property type="match status" value="1"/>
</dbReference>
<dbReference type="GO" id="GO:0003995">
    <property type="term" value="F:acyl-CoA dehydrogenase activity"/>
    <property type="evidence" value="ECO:0007669"/>
    <property type="project" value="TreeGrafter"/>
</dbReference>
<dbReference type="Proteomes" id="UP000199109">
    <property type="component" value="Unassembled WGS sequence"/>
</dbReference>
<dbReference type="InterPro" id="IPR013786">
    <property type="entry name" value="AcylCoA_DH/ox_N"/>
</dbReference>
<dbReference type="OrthoDB" id="571684at2"/>
<protein>
    <submittedName>
        <fullName evidence="7">Acyl-CoA dehydrogenase</fullName>
    </submittedName>
</protein>
<dbReference type="AlphaFoldDB" id="A0A1G7I6T0"/>
<organism evidence="7 8">
    <name type="scientific">Pricia antarctica</name>
    <dbReference type="NCBI Taxonomy" id="641691"/>
    <lineage>
        <taxon>Bacteria</taxon>
        <taxon>Pseudomonadati</taxon>
        <taxon>Bacteroidota</taxon>
        <taxon>Flavobacteriia</taxon>
        <taxon>Flavobacteriales</taxon>
        <taxon>Flavobacteriaceae</taxon>
        <taxon>Pricia</taxon>
    </lineage>
</organism>
<keyword evidence="4" id="KW-0274">FAD</keyword>
<evidence type="ECO:0000259" key="5">
    <source>
        <dbReference type="Pfam" id="PF00441"/>
    </source>
</evidence>
<dbReference type="InterPro" id="IPR009100">
    <property type="entry name" value="AcylCoA_DH/oxidase_NM_dom_sf"/>
</dbReference>
<dbReference type="Pfam" id="PF00441">
    <property type="entry name" value="Acyl-CoA_dh_1"/>
    <property type="match status" value="1"/>
</dbReference>
<keyword evidence="8" id="KW-1185">Reference proteome</keyword>
<dbReference type="SUPFAM" id="SSF47203">
    <property type="entry name" value="Acyl-CoA dehydrogenase C-terminal domain-like"/>
    <property type="match status" value="1"/>
</dbReference>
<dbReference type="Gene3D" id="1.20.140.10">
    <property type="entry name" value="Butyryl-CoA Dehydrogenase, subunit A, domain 3"/>
    <property type="match status" value="1"/>
</dbReference>
<dbReference type="InterPro" id="IPR009075">
    <property type="entry name" value="AcylCo_DH/oxidase_C"/>
</dbReference>
<dbReference type="GO" id="GO:0050660">
    <property type="term" value="F:flavin adenine dinucleotide binding"/>
    <property type="evidence" value="ECO:0007669"/>
    <property type="project" value="InterPro"/>
</dbReference>
<evidence type="ECO:0000313" key="7">
    <source>
        <dbReference type="EMBL" id="SDF08447.1"/>
    </source>
</evidence>
<gene>
    <name evidence="7" type="ORF">SAMN05421636_11137</name>
</gene>
<sequence length="360" mass="40006">MFEIPVHIVKERMSFIPKKYIENNDDFPYLGIELLQSIGLMSLNVPTEYGGKGLGHDHGNFGILKALKQIGAYDLSLGRIYEGHLNALLLIDRYGGQNQKMDYFQQAMSGKLFGIWNSEFPSEPLEYQTSGDGGILKGAKVFCSGASNIHRPIVTAAGPQGTRMILLHMDQYELMEDMTYWKPMGMRSSVSCRFDFTGTVFQEDQLLGGVYDYVSEPDFTSGAVRFAAVQLGGAEAAIRATATHLKNLNRTGAPEQVSRLGRLAVLRETGMVWLKRAGEALDSRYVDPSGTMHLANMFRTVARDICEEVLKICEMAVGLQGMMEPHPLERIHRDLSVYLKQPGPDRTISAIGTSFITDYS</sequence>
<evidence type="ECO:0000256" key="2">
    <source>
        <dbReference type="ARBA" id="ARBA00009347"/>
    </source>
</evidence>
<dbReference type="Pfam" id="PF02771">
    <property type="entry name" value="Acyl-CoA_dh_N"/>
    <property type="match status" value="1"/>
</dbReference>